<dbReference type="PANTHER" id="PTHR22775">
    <property type="entry name" value="SORTING NEXIN"/>
    <property type="match status" value="1"/>
</dbReference>
<protein>
    <recommendedName>
        <fullName evidence="8">Sorting nexin-13</fullName>
    </recommendedName>
</protein>
<feature type="compositionally biased region" description="Basic residues" evidence="2">
    <location>
        <begin position="828"/>
        <end position="838"/>
    </location>
</feature>
<dbReference type="InterPro" id="IPR004012">
    <property type="entry name" value="Run_dom"/>
</dbReference>
<dbReference type="CDD" id="cd06093">
    <property type="entry name" value="PX_domain"/>
    <property type="match status" value="1"/>
</dbReference>
<dbReference type="Gene3D" id="3.30.1520.10">
    <property type="entry name" value="Phox-like domain"/>
    <property type="match status" value="1"/>
</dbReference>
<keyword evidence="3" id="KW-0812">Transmembrane</keyword>
<evidence type="ECO:0000313" key="7">
    <source>
        <dbReference type="EMBL" id="CAD9682425.1"/>
    </source>
</evidence>
<dbReference type="Pfam" id="PF08628">
    <property type="entry name" value="Nexin_C"/>
    <property type="match status" value="1"/>
</dbReference>
<dbReference type="PANTHER" id="PTHR22775:SF3">
    <property type="entry name" value="SORTING NEXIN-13"/>
    <property type="match status" value="1"/>
</dbReference>
<dbReference type="PROSITE" id="PS50826">
    <property type="entry name" value="RUN"/>
    <property type="match status" value="1"/>
</dbReference>
<feature type="domain" description="PX" evidence="4">
    <location>
        <begin position="670"/>
        <end position="792"/>
    </location>
</feature>
<accession>A0A7S2WEV4</accession>
<proteinExistence type="inferred from homology"/>
<feature type="transmembrane region" description="Helical" evidence="3">
    <location>
        <begin position="7"/>
        <end position="24"/>
    </location>
</feature>
<dbReference type="InterPro" id="IPR037213">
    <property type="entry name" value="Run_dom_sf"/>
</dbReference>
<dbReference type="SMART" id="SM00312">
    <property type="entry name" value="PX"/>
    <property type="match status" value="1"/>
</dbReference>
<dbReference type="SUPFAM" id="SSF140741">
    <property type="entry name" value="RUN domain-like"/>
    <property type="match status" value="1"/>
</dbReference>
<feature type="region of interest" description="Disordered" evidence="2">
    <location>
        <begin position="327"/>
        <end position="347"/>
    </location>
</feature>
<feature type="region of interest" description="Disordered" evidence="2">
    <location>
        <begin position="793"/>
        <end position="849"/>
    </location>
</feature>
<dbReference type="SMART" id="SM00313">
    <property type="entry name" value="PXA"/>
    <property type="match status" value="1"/>
</dbReference>
<reference evidence="7" key="1">
    <citation type="submission" date="2021-01" db="EMBL/GenBank/DDBJ databases">
        <authorList>
            <person name="Corre E."/>
            <person name="Pelletier E."/>
            <person name="Niang G."/>
            <person name="Scheremetjew M."/>
            <person name="Finn R."/>
            <person name="Kale V."/>
            <person name="Holt S."/>
            <person name="Cochrane G."/>
            <person name="Meng A."/>
            <person name="Brown T."/>
            <person name="Cohen L."/>
        </authorList>
    </citation>
    <scope>NUCLEOTIDE SEQUENCE</scope>
    <source>
        <strain evidence="7">NY070348D</strain>
    </source>
</reference>
<evidence type="ECO:0000259" key="6">
    <source>
        <dbReference type="PROSITE" id="PS51207"/>
    </source>
</evidence>
<dbReference type="EMBL" id="HBHK01012176">
    <property type="protein sequence ID" value="CAD9682425.1"/>
    <property type="molecule type" value="Transcribed_RNA"/>
</dbReference>
<dbReference type="InterPro" id="IPR013937">
    <property type="entry name" value="Sorting_nexin_C"/>
</dbReference>
<organism evidence="7">
    <name type="scientific">Mucochytrium quahogii</name>
    <dbReference type="NCBI Taxonomy" id="96639"/>
    <lineage>
        <taxon>Eukaryota</taxon>
        <taxon>Sar</taxon>
        <taxon>Stramenopiles</taxon>
        <taxon>Bigyra</taxon>
        <taxon>Labyrinthulomycetes</taxon>
        <taxon>Thraustochytrida</taxon>
        <taxon>Thraustochytriidae</taxon>
        <taxon>Mucochytrium</taxon>
    </lineage>
</organism>
<evidence type="ECO:0000259" key="4">
    <source>
        <dbReference type="PROSITE" id="PS50195"/>
    </source>
</evidence>
<dbReference type="InterPro" id="IPR001683">
    <property type="entry name" value="PX_dom"/>
</dbReference>
<evidence type="ECO:0000256" key="2">
    <source>
        <dbReference type="SAM" id="MobiDB-lite"/>
    </source>
</evidence>
<evidence type="ECO:0000256" key="3">
    <source>
        <dbReference type="SAM" id="Phobius"/>
    </source>
</evidence>
<dbReference type="Gene3D" id="1.20.58.900">
    <property type="match status" value="1"/>
</dbReference>
<dbReference type="InterPro" id="IPR036871">
    <property type="entry name" value="PX_dom_sf"/>
</dbReference>
<gene>
    <name evidence="7" type="ORF">QSP1433_LOCUS7693</name>
</gene>
<evidence type="ECO:0000259" key="5">
    <source>
        <dbReference type="PROSITE" id="PS50826"/>
    </source>
</evidence>
<feature type="domain" description="RUN" evidence="5">
    <location>
        <begin position="419"/>
        <end position="602"/>
    </location>
</feature>
<evidence type="ECO:0008006" key="8">
    <source>
        <dbReference type="Google" id="ProtNLM"/>
    </source>
</evidence>
<feature type="compositionally biased region" description="Basic and acidic residues" evidence="2">
    <location>
        <begin position="839"/>
        <end position="849"/>
    </location>
</feature>
<dbReference type="Pfam" id="PF02194">
    <property type="entry name" value="PXA"/>
    <property type="match status" value="1"/>
</dbReference>
<feature type="domain" description="PXA" evidence="6">
    <location>
        <begin position="127"/>
        <end position="328"/>
    </location>
</feature>
<dbReference type="AlphaFoldDB" id="A0A7S2WEV4"/>
<feature type="compositionally biased region" description="Basic and acidic residues" evidence="2">
    <location>
        <begin position="817"/>
        <end position="827"/>
    </location>
</feature>
<name>A0A7S2WEV4_9STRA</name>
<dbReference type="PROSITE" id="PS50195">
    <property type="entry name" value="PX"/>
    <property type="match status" value="1"/>
</dbReference>
<dbReference type="PROSITE" id="PS51207">
    <property type="entry name" value="PXA"/>
    <property type="match status" value="1"/>
</dbReference>
<keyword evidence="3" id="KW-1133">Transmembrane helix</keyword>
<comment type="similarity">
    <text evidence="1">Belongs to the sorting nexin family.</text>
</comment>
<dbReference type="Pfam" id="PF02759">
    <property type="entry name" value="RUN"/>
    <property type="match status" value="1"/>
</dbReference>
<dbReference type="GO" id="GO:0035091">
    <property type="term" value="F:phosphatidylinositol binding"/>
    <property type="evidence" value="ECO:0007669"/>
    <property type="project" value="InterPro"/>
</dbReference>
<dbReference type="Pfam" id="PF00787">
    <property type="entry name" value="PX"/>
    <property type="match status" value="1"/>
</dbReference>
<dbReference type="SUPFAM" id="SSF64268">
    <property type="entry name" value="PX domain"/>
    <property type="match status" value="1"/>
</dbReference>
<evidence type="ECO:0000256" key="1">
    <source>
        <dbReference type="ARBA" id="ARBA00010883"/>
    </source>
</evidence>
<keyword evidence="3" id="KW-0472">Membrane</keyword>
<dbReference type="InterPro" id="IPR003114">
    <property type="entry name" value="Phox_assoc"/>
</dbReference>
<sequence length="1023" mass="116794">MSTLNDVFRAVGFLGFGLFAFQWMCLLQQAHMRRRGGVRTSRRRSVFYRGSVGNNMTNAEWFLASLLNNEEVDEETKRCLDKEHGEARVPEWETYYPERTVLHDHDMSGTTVTLSTADMIHVRWNLPLVVCMEMGLFADLIVKDFINYWYNESISKEPQFPDDVRSVLQNVLGKLGDRILSVNLPMFLLCDVSYVLRHHIRWFSALRERASNRCRPKEEFENLSQEDRNKLILEEFRRAGHLHPACSINAGSGGVGVPREDPRTTRYIRSVTCELLVRLLPEEDYNCAALRHLVREVLTCNVLVPALETITPDVLNSAILSILRGEGEKQTGATGEEEEEEEAKDIVDEKEPGEAKVLEECEKANEEMENEKCSESIAFIAEASTEIRKEEVDRLLMELHSSLDACISKFTQNPDQKLGADCLEARKLLVILDTILRHGMNNFKRRQSFDDGVRDTPCEPWWEFVRYVSKLLDPAAMSTDSVDAVVEALYLVADSGKDFLDGENTGNETIGSQPQLKQSTPIIVDTSTGEDSLTADILSPGQAWFAVMLKHKLLAQALEALVKDSSWADLHYTDSAAVRSEKLIPSLASLNGVDFDFDLDPFWRNAALVRKRLEVKGIKFNKHQKLVRMRRRLQDKLKKKVNLNKKTSKQGKIMEGKAIIALQDRVGPIKANIRSFTVKRDKGIRSHTYVQYIIQLELVRREDSVVSTWVIARRYSQFHELHSTLRSTYGHRFGDLQLPGKGGFAGFGSQNLNFITKRKGELQNYLDALLDHPIVCDSEQVLTFLSPQNEEELQSDMGSKIQDSKVDDQIAAAAQSTKRELKKDIKNQRKQNKSKAKKQSKEEPTIDPHDLRIAEGHIYNLAQEVFEFNELGVIRRNIISIGRSVISVAFHGTAHKWLKDNYTRNASAQLFATLLGSVRELLWPNGEFMETEEEDIELSPEEIARQRQTREECLEELKNAIPPAMNKFLGTEKSHLCVHKLHEFLQHPSLIQNLVFTTMDLLVLRIFPDLPLKDLHQQKNKMH</sequence>